<protein>
    <submittedName>
        <fullName evidence="2">HNH endonuclease</fullName>
    </submittedName>
</protein>
<proteinExistence type="predicted"/>
<name>A0ABY9WUE0_9BACT</name>
<reference evidence="2 3" key="1">
    <citation type="submission" date="2019-08" db="EMBL/GenBank/DDBJ databases">
        <title>Archangium and Cystobacter genomes.</title>
        <authorList>
            <person name="Chen I.-C.K."/>
            <person name="Wielgoss S."/>
        </authorList>
    </citation>
    <scope>NUCLEOTIDE SEQUENCE [LARGE SCALE GENOMIC DNA]</scope>
    <source>
        <strain evidence="2 3">Cbm 6</strain>
    </source>
</reference>
<feature type="domain" description="HNH nuclease" evidence="1">
    <location>
        <begin position="32"/>
        <end position="82"/>
    </location>
</feature>
<dbReference type="EMBL" id="CP043494">
    <property type="protein sequence ID" value="WNG46819.1"/>
    <property type="molecule type" value="Genomic_DNA"/>
</dbReference>
<keyword evidence="2" id="KW-0255">Endonuclease</keyword>
<keyword evidence="2" id="KW-0540">Nuclease</keyword>
<evidence type="ECO:0000313" key="3">
    <source>
        <dbReference type="Proteomes" id="UP001611383"/>
    </source>
</evidence>
<sequence length="231" mass="26967">MPMSVSGQEREALLHSYEEETRPLSTLKGLIKSCQTDLSRAECQYCCVSPPTTYDHYLPRSQYPEFAVHLRNLVPCCADCNRDRGNRWKNARGERKYVHLYDDHIDEDVEILFADIFVARTPSVTFRLDLGKARAQPFYQLLERHITGDLKLLAKYAQAAPSRLCELHQAIQQYGRDLSRPELIYSLREQLEQERELRGVHHWKVALLRAVIETNEFIEFALEMPLSVWDE</sequence>
<evidence type="ECO:0000313" key="2">
    <source>
        <dbReference type="EMBL" id="WNG46819.1"/>
    </source>
</evidence>
<accession>A0ABY9WUE0</accession>
<gene>
    <name evidence="2" type="ORF">F0U60_23870</name>
</gene>
<dbReference type="Gene3D" id="1.10.30.50">
    <property type="match status" value="1"/>
</dbReference>
<dbReference type="GO" id="GO:0004519">
    <property type="term" value="F:endonuclease activity"/>
    <property type="evidence" value="ECO:0007669"/>
    <property type="project" value="UniProtKB-KW"/>
</dbReference>
<keyword evidence="3" id="KW-1185">Reference proteome</keyword>
<organism evidence="2 3">
    <name type="scientific">Archangium minus</name>
    <dbReference type="NCBI Taxonomy" id="83450"/>
    <lineage>
        <taxon>Bacteria</taxon>
        <taxon>Pseudomonadati</taxon>
        <taxon>Myxococcota</taxon>
        <taxon>Myxococcia</taxon>
        <taxon>Myxococcales</taxon>
        <taxon>Cystobacterineae</taxon>
        <taxon>Archangiaceae</taxon>
        <taxon>Archangium</taxon>
    </lineage>
</organism>
<dbReference type="Proteomes" id="UP001611383">
    <property type="component" value="Chromosome"/>
</dbReference>
<dbReference type="SMART" id="SM00507">
    <property type="entry name" value="HNHc"/>
    <property type="match status" value="1"/>
</dbReference>
<dbReference type="InterPro" id="IPR003615">
    <property type="entry name" value="HNH_nuc"/>
</dbReference>
<dbReference type="RefSeq" id="WP_395823589.1">
    <property type="nucleotide sequence ID" value="NZ_CP043494.1"/>
</dbReference>
<evidence type="ECO:0000259" key="1">
    <source>
        <dbReference type="SMART" id="SM00507"/>
    </source>
</evidence>
<keyword evidence="2" id="KW-0378">Hydrolase</keyword>